<comment type="catalytic activity">
    <reaction evidence="2">
        <text>beta-D-GlcNAc-(1-&gt;4)-Mur2Ac(oyl-L-Ala-gamma-D-Glu-L-Lys-D-Ala-D-Ala)-di-trans,octa-cis-undecaprenyl diphosphate + L-glutamine + ATP + H2O = beta-D-GlcNAc-(1-&gt;4)-Mur2Ac(oyl-L-Ala-D-isoglutaminyl-L-Lys-D-Ala-D-Ala)-di-trans,octa-cis-undecaprenyl diphosphate + L-glutamate + ADP + phosphate + H(+)</text>
        <dbReference type="Rhea" id="RHEA:57928"/>
        <dbReference type="ChEBI" id="CHEBI:15377"/>
        <dbReference type="ChEBI" id="CHEBI:15378"/>
        <dbReference type="ChEBI" id="CHEBI:29985"/>
        <dbReference type="ChEBI" id="CHEBI:30616"/>
        <dbReference type="ChEBI" id="CHEBI:43474"/>
        <dbReference type="ChEBI" id="CHEBI:58359"/>
        <dbReference type="ChEBI" id="CHEBI:60033"/>
        <dbReference type="ChEBI" id="CHEBI:62233"/>
        <dbReference type="ChEBI" id="CHEBI:456216"/>
        <dbReference type="EC" id="6.3.5.13"/>
    </reaction>
</comment>
<organism evidence="5 6">
    <name type="scientific">Candidatus Scybalenecus merdavium</name>
    <dbReference type="NCBI Taxonomy" id="2840939"/>
    <lineage>
        <taxon>Bacteria</taxon>
        <taxon>Bacillati</taxon>
        <taxon>Bacillota</taxon>
        <taxon>Clostridia</taxon>
        <taxon>Eubacteriales</taxon>
        <taxon>Oscillospiraceae</taxon>
        <taxon>Oscillospiraceae incertae sedis</taxon>
        <taxon>Candidatus Scybalenecus</taxon>
    </lineage>
</organism>
<dbReference type="SUPFAM" id="SSF53623">
    <property type="entry name" value="MurD-like peptide ligases, catalytic domain"/>
    <property type="match status" value="1"/>
</dbReference>
<feature type="domain" description="Lipid II isoglutaminyl synthase (glutamine-hydrolyzing) subunit MurT C-terminal" evidence="4">
    <location>
        <begin position="325"/>
        <end position="438"/>
    </location>
</feature>
<gene>
    <name evidence="2" type="primary">murT</name>
    <name evidence="5" type="ORF">IAD23_05330</name>
</gene>
<dbReference type="InterPro" id="IPR013221">
    <property type="entry name" value="Mur_ligase_cen"/>
</dbReference>
<dbReference type="GO" id="GO:0009252">
    <property type="term" value="P:peptidoglycan biosynthetic process"/>
    <property type="evidence" value="ECO:0007669"/>
    <property type="project" value="UniProtKB-UniRule"/>
</dbReference>
<comment type="similarity">
    <text evidence="2">Belongs to the MurCDEF family. MurT subfamily.</text>
</comment>
<keyword evidence="2" id="KW-0479">Metal-binding</keyword>
<dbReference type="HAMAP" id="MF_02214">
    <property type="entry name" value="Lipid_II_synth_MurT"/>
    <property type="match status" value="1"/>
</dbReference>
<dbReference type="PANTHER" id="PTHR23135">
    <property type="entry name" value="MUR LIGASE FAMILY MEMBER"/>
    <property type="match status" value="1"/>
</dbReference>
<evidence type="ECO:0000259" key="3">
    <source>
        <dbReference type="Pfam" id="PF08245"/>
    </source>
</evidence>
<proteinExistence type="inferred from homology"/>
<feature type="domain" description="Mur ligase central" evidence="3">
    <location>
        <begin position="51"/>
        <end position="192"/>
    </location>
</feature>
<dbReference type="EC" id="6.3.5.13" evidence="2"/>
<keyword evidence="2" id="KW-0547">Nucleotide-binding</keyword>
<dbReference type="Proteomes" id="UP000824125">
    <property type="component" value="Unassembled WGS sequence"/>
</dbReference>
<sequence length="456" mass="50684">MKYLALLAAKLTAFLLKILKRGATTLPGRLALLFDSRILKKLSQGVRVILVTGTNGKTTVCRMIERAFVLSKTPYFLNRSGANLITGIATAFIQNCTLKGQIRRHYAVIECDENAFLSVSDFLQPDVIVVTNVFRDQLDRYGEVAHTLSVLRRSVQKCPESTVVLNGDCPLTFSLSRAVHGRVFTFGMEQAACGHFPGNVPSDAARCLFCGEPYRYTYRTYAQLGGFSCPNCGYQRRRPDVYVSVLSGLQAQSSTAEIHLPGSVRHVRINLPGIYNVYNALAAAAALYCAKLPESIIFRALETFSGAFGRNETFAASTHQIRMLLVKNPAGFSLVNAQIAKSQRPFDVCFCLNDLAADGRDVSWIYDVDYSPLLRAGVPLCRVYVSGRRAYDMALCLKLMGFEAQNICLLDFEKEGLLLRTTAESENDFYIVPTYTAMMRLRPAFAQKFGKEAFYE</sequence>
<accession>A0A9D1SNQ6</accession>
<evidence type="ECO:0000259" key="4">
    <source>
        <dbReference type="Pfam" id="PF08353"/>
    </source>
</evidence>
<keyword evidence="2" id="KW-0436">Ligase</keyword>
<keyword evidence="2" id="KW-0133">Cell shape</keyword>
<protein>
    <recommendedName>
        <fullName evidence="2">Lipid II isoglutaminyl synthase (glutamine-hydrolyzing) subunit MurT</fullName>
        <ecNumber evidence="2">6.3.5.13</ecNumber>
    </recommendedName>
</protein>
<feature type="binding site" evidence="2">
    <location>
        <position position="232"/>
    </location>
    <ligand>
        <name>Zn(2+)</name>
        <dbReference type="ChEBI" id="CHEBI:29105"/>
    </ligand>
</feature>
<dbReference type="InterPro" id="IPR036565">
    <property type="entry name" value="Mur-like_cat_sf"/>
</dbReference>
<name>A0A9D1SNQ6_9FIRM</name>
<dbReference type="Pfam" id="PF08353">
    <property type="entry name" value="MurT_C"/>
    <property type="match status" value="1"/>
</dbReference>
<dbReference type="AlphaFoldDB" id="A0A9D1SNQ6"/>
<comment type="pathway">
    <text evidence="1 2">Cell wall biogenesis; peptidoglycan biosynthesis.</text>
</comment>
<dbReference type="InterPro" id="IPR013564">
    <property type="entry name" value="MurT_C"/>
</dbReference>
<dbReference type="GO" id="GO:0016881">
    <property type="term" value="F:acid-amino acid ligase activity"/>
    <property type="evidence" value="ECO:0007669"/>
    <property type="project" value="InterPro"/>
</dbReference>
<dbReference type="GO" id="GO:0008360">
    <property type="term" value="P:regulation of cell shape"/>
    <property type="evidence" value="ECO:0007669"/>
    <property type="project" value="UniProtKB-KW"/>
</dbReference>
<evidence type="ECO:0000256" key="1">
    <source>
        <dbReference type="ARBA" id="ARBA00004752"/>
    </source>
</evidence>
<dbReference type="Pfam" id="PF08245">
    <property type="entry name" value="Mur_ligase_M"/>
    <property type="match status" value="1"/>
</dbReference>
<dbReference type="Gene3D" id="3.40.1190.10">
    <property type="entry name" value="Mur-like, catalytic domain"/>
    <property type="match status" value="1"/>
</dbReference>
<dbReference type="GO" id="GO:0005524">
    <property type="term" value="F:ATP binding"/>
    <property type="evidence" value="ECO:0007669"/>
    <property type="project" value="UniProtKB-UniRule"/>
</dbReference>
<reference evidence="5" key="2">
    <citation type="journal article" date="2021" name="PeerJ">
        <title>Extensive microbial diversity within the chicken gut microbiome revealed by metagenomics and culture.</title>
        <authorList>
            <person name="Gilroy R."/>
            <person name="Ravi A."/>
            <person name="Getino M."/>
            <person name="Pursley I."/>
            <person name="Horton D.L."/>
            <person name="Alikhan N.F."/>
            <person name="Baker D."/>
            <person name="Gharbi K."/>
            <person name="Hall N."/>
            <person name="Watson M."/>
            <person name="Adriaenssens E.M."/>
            <person name="Foster-Nyarko E."/>
            <person name="Jarju S."/>
            <person name="Secka A."/>
            <person name="Antonio M."/>
            <person name="Oren A."/>
            <person name="Chaudhuri R.R."/>
            <person name="La Ragione R."/>
            <person name="Hildebrand F."/>
            <person name="Pallen M.J."/>
        </authorList>
    </citation>
    <scope>NUCLEOTIDE SEQUENCE</scope>
    <source>
        <strain evidence="5">CHK176-6737</strain>
    </source>
</reference>
<comment type="subunit">
    <text evidence="2">Forms a heterodimer with GatD.</text>
</comment>
<comment type="function">
    <text evidence="2">The lipid II isoglutaminyl synthase complex catalyzes the formation of alpha-D-isoglutamine in the cell wall lipid II stem peptide. The MurT subunit catalyzes the ATP-dependent amidation of D-glutamate residue of lipid II, converting it to an isoglutamine residue.</text>
</comment>
<dbReference type="GO" id="GO:0008270">
    <property type="term" value="F:zinc ion binding"/>
    <property type="evidence" value="ECO:0007669"/>
    <property type="project" value="UniProtKB-UniRule"/>
</dbReference>
<feature type="binding site" evidence="2">
    <location>
        <position position="210"/>
    </location>
    <ligand>
        <name>Zn(2+)</name>
        <dbReference type="ChEBI" id="CHEBI:29105"/>
    </ligand>
</feature>
<evidence type="ECO:0000313" key="5">
    <source>
        <dbReference type="EMBL" id="HIU69364.1"/>
    </source>
</evidence>
<dbReference type="PANTHER" id="PTHR23135:SF7">
    <property type="entry name" value="LIPID II ISOGLUTAMINYL SYNTHASE (GLUTAMINE-HYDROLYZING) SUBUNIT MURT"/>
    <property type="match status" value="1"/>
</dbReference>
<feature type="active site" evidence="2">
    <location>
        <position position="361"/>
    </location>
</feature>
<dbReference type="EMBL" id="DVNM01000028">
    <property type="protein sequence ID" value="HIU69364.1"/>
    <property type="molecule type" value="Genomic_DNA"/>
</dbReference>
<comment type="catalytic activity">
    <reaction evidence="2">
        <text>beta-D-GlcNAc-(1-&gt;4)-Mur2Ac(oyl-L-Ala-gamma-D-O-P-Glu-L-Lys-D-Ala-D-Ala)-di-trans,octa-cis-undecaprenyl diphosphate + NH4(+) = beta-D-GlcNAc-(1-&gt;4)-Mur2Ac(oyl-L-Ala-D-isoglutaminyl-L-Lys-D-Ala-D-Ala)-di-trans,octa-cis-undecaprenyl diphosphate + phosphate + H(+)</text>
        <dbReference type="Rhea" id="RHEA:57932"/>
        <dbReference type="ChEBI" id="CHEBI:15378"/>
        <dbReference type="ChEBI" id="CHEBI:28938"/>
        <dbReference type="ChEBI" id="CHEBI:43474"/>
        <dbReference type="ChEBI" id="CHEBI:62233"/>
        <dbReference type="ChEBI" id="CHEBI:143132"/>
    </reaction>
</comment>
<feature type="binding site" evidence="2">
    <location>
        <position position="207"/>
    </location>
    <ligand>
        <name>Zn(2+)</name>
        <dbReference type="ChEBI" id="CHEBI:29105"/>
    </ligand>
</feature>
<comment type="caution">
    <text evidence="5">The sequence shown here is derived from an EMBL/GenBank/DDBJ whole genome shotgun (WGS) entry which is preliminary data.</text>
</comment>
<keyword evidence="2" id="KW-0573">Peptidoglycan synthesis</keyword>
<evidence type="ECO:0000313" key="6">
    <source>
        <dbReference type="Proteomes" id="UP000824125"/>
    </source>
</evidence>
<reference evidence="5" key="1">
    <citation type="submission" date="2020-10" db="EMBL/GenBank/DDBJ databases">
        <authorList>
            <person name="Gilroy R."/>
        </authorList>
    </citation>
    <scope>NUCLEOTIDE SEQUENCE</scope>
    <source>
        <strain evidence="5">CHK176-6737</strain>
    </source>
</reference>
<dbReference type="GO" id="GO:0071555">
    <property type="term" value="P:cell wall organization"/>
    <property type="evidence" value="ECO:0007669"/>
    <property type="project" value="UniProtKB-KW"/>
</dbReference>
<feature type="binding site" evidence="2">
    <location>
        <position position="229"/>
    </location>
    <ligand>
        <name>Zn(2+)</name>
        <dbReference type="ChEBI" id="CHEBI:29105"/>
    </ligand>
</feature>
<keyword evidence="2" id="KW-0961">Cell wall biogenesis/degradation</keyword>
<keyword evidence="2" id="KW-0067">ATP-binding</keyword>
<evidence type="ECO:0000256" key="2">
    <source>
        <dbReference type="HAMAP-Rule" id="MF_02214"/>
    </source>
</evidence>
<comment type="catalytic activity">
    <reaction evidence="2">
        <text>beta-D-GlcNAc-(1-&gt;4)-Mur2Ac(oyl-L-Ala-gamma-D-Glu-L-Lys-D-Ala-D-Ala)-di-trans,octa-cis-undecaprenyl diphosphate + ATP = beta-D-GlcNAc-(1-&gt;4)-Mur2Ac(oyl-L-Ala-gamma-D-O-P-Glu-L-Lys-D-Ala-D-Ala)-di-trans,octa-cis-undecaprenyl diphosphate + ADP</text>
        <dbReference type="Rhea" id="RHEA:59488"/>
        <dbReference type="ChEBI" id="CHEBI:30616"/>
        <dbReference type="ChEBI" id="CHEBI:60033"/>
        <dbReference type="ChEBI" id="CHEBI:143132"/>
        <dbReference type="ChEBI" id="CHEBI:456216"/>
    </reaction>
</comment>
<keyword evidence="2" id="KW-0862">Zinc</keyword>
<dbReference type="InterPro" id="IPR043703">
    <property type="entry name" value="Lipid_II_synth_MurT"/>
</dbReference>
<dbReference type="GO" id="GO:0140282">
    <property type="term" value="F:carbon-nitrogen ligase activity on lipid II"/>
    <property type="evidence" value="ECO:0007669"/>
    <property type="project" value="UniProtKB-UniRule"/>
</dbReference>